<dbReference type="GO" id="GO:0003864">
    <property type="term" value="F:3-methyl-2-oxobutanoate hydroxymethyltransferase activity"/>
    <property type="evidence" value="ECO:0007669"/>
    <property type="project" value="UniProtKB-EC"/>
</dbReference>
<name>A0A9W6WIQ6_CANBO</name>
<evidence type="ECO:0000256" key="5">
    <source>
        <dbReference type="ARBA" id="ARBA00022679"/>
    </source>
</evidence>
<dbReference type="NCBIfam" id="NF001452">
    <property type="entry name" value="PRK00311.1"/>
    <property type="match status" value="1"/>
</dbReference>
<comment type="function">
    <text evidence="7">Catalyzes the reversible reaction in which hydroxymethyl group from 5,10-methylenetetrahydrofolate is transferred onto alpha-ketoisovalerate to form ketopantoate.</text>
</comment>
<dbReference type="EMBL" id="BSXN01002171">
    <property type="protein sequence ID" value="GME75788.1"/>
    <property type="molecule type" value="Genomic_DNA"/>
</dbReference>
<reference evidence="9" key="1">
    <citation type="submission" date="2023-04" db="EMBL/GenBank/DDBJ databases">
        <title>Candida boidinii NBRC 10035.</title>
        <authorList>
            <person name="Ichikawa N."/>
            <person name="Sato H."/>
            <person name="Tonouchi N."/>
        </authorList>
    </citation>
    <scope>NUCLEOTIDE SEQUENCE</scope>
    <source>
        <strain evidence="9">NBRC 10035</strain>
    </source>
</reference>
<dbReference type="Pfam" id="PF02548">
    <property type="entry name" value="Pantoate_transf"/>
    <property type="match status" value="1"/>
</dbReference>
<feature type="compositionally biased region" description="Low complexity" evidence="8">
    <location>
        <begin position="36"/>
        <end position="50"/>
    </location>
</feature>
<proteinExistence type="inferred from homology"/>
<dbReference type="FunFam" id="3.20.20.60:FF:000003">
    <property type="entry name" value="3-methyl-2-oxobutanoate hydroxymethyltransferase"/>
    <property type="match status" value="1"/>
</dbReference>
<evidence type="ECO:0000256" key="7">
    <source>
        <dbReference type="RuleBase" id="RU362100"/>
    </source>
</evidence>
<dbReference type="InterPro" id="IPR003700">
    <property type="entry name" value="Pantoate_hydroxy_MeTrfase"/>
</dbReference>
<protein>
    <recommendedName>
        <fullName evidence="4 7">3-methyl-2-oxobutanoate hydroxymethyltransferase</fullName>
        <ecNumber evidence="4 7">2.1.2.11</ecNumber>
    </recommendedName>
</protein>
<dbReference type="GO" id="GO:0005739">
    <property type="term" value="C:mitochondrion"/>
    <property type="evidence" value="ECO:0007669"/>
    <property type="project" value="TreeGrafter"/>
</dbReference>
<accession>A0A9W6WIQ6</accession>
<organism evidence="9 10">
    <name type="scientific">Candida boidinii</name>
    <name type="common">Yeast</name>
    <dbReference type="NCBI Taxonomy" id="5477"/>
    <lineage>
        <taxon>Eukaryota</taxon>
        <taxon>Fungi</taxon>
        <taxon>Dikarya</taxon>
        <taxon>Ascomycota</taxon>
        <taxon>Saccharomycotina</taxon>
        <taxon>Pichiomycetes</taxon>
        <taxon>Pichiales</taxon>
        <taxon>Pichiaceae</taxon>
        <taxon>Ogataea</taxon>
        <taxon>Ogataea/Candida clade</taxon>
    </lineage>
</organism>
<comment type="similarity">
    <text evidence="2 7">Belongs to the PanB family.</text>
</comment>
<evidence type="ECO:0000256" key="1">
    <source>
        <dbReference type="ARBA" id="ARBA00005033"/>
    </source>
</evidence>
<gene>
    <name evidence="9" type="ORF">Cboi02_000492800</name>
</gene>
<evidence type="ECO:0000256" key="8">
    <source>
        <dbReference type="SAM" id="MobiDB-lite"/>
    </source>
</evidence>
<comment type="subunit">
    <text evidence="3">Homotetramer.</text>
</comment>
<evidence type="ECO:0000256" key="3">
    <source>
        <dbReference type="ARBA" id="ARBA00011881"/>
    </source>
</evidence>
<dbReference type="Gene3D" id="3.20.20.60">
    <property type="entry name" value="Phosphoenolpyruvate-binding domains"/>
    <property type="match status" value="1"/>
</dbReference>
<dbReference type="InterPro" id="IPR015813">
    <property type="entry name" value="Pyrv/PenolPyrv_kinase-like_dom"/>
</dbReference>
<evidence type="ECO:0000256" key="6">
    <source>
        <dbReference type="ARBA" id="ARBA00049172"/>
    </source>
</evidence>
<dbReference type="CDD" id="cd06557">
    <property type="entry name" value="KPHMT-like"/>
    <property type="match status" value="1"/>
</dbReference>
<dbReference type="SUPFAM" id="SSF51621">
    <property type="entry name" value="Phosphoenolpyruvate/pyruvate domain"/>
    <property type="match status" value="1"/>
</dbReference>
<comment type="catalytic activity">
    <reaction evidence="6 7">
        <text>(6R)-5,10-methylene-5,6,7,8-tetrahydrofolate + 3-methyl-2-oxobutanoate + H2O = 2-dehydropantoate + (6S)-5,6,7,8-tetrahydrofolate</text>
        <dbReference type="Rhea" id="RHEA:11824"/>
        <dbReference type="ChEBI" id="CHEBI:11561"/>
        <dbReference type="ChEBI" id="CHEBI:11851"/>
        <dbReference type="ChEBI" id="CHEBI:15377"/>
        <dbReference type="ChEBI" id="CHEBI:15636"/>
        <dbReference type="ChEBI" id="CHEBI:57453"/>
        <dbReference type="EC" id="2.1.2.11"/>
    </reaction>
</comment>
<feature type="region of interest" description="Disordered" evidence="8">
    <location>
        <begin position="25"/>
        <end position="55"/>
    </location>
</feature>
<dbReference type="PANTHER" id="PTHR20881:SF0">
    <property type="entry name" value="3-METHYL-2-OXOBUTANOATE HYDROXYMETHYLTRANSFERASE"/>
    <property type="match status" value="1"/>
</dbReference>
<dbReference type="GO" id="GO:0015940">
    <property type="term" value="P:pantothenate biosynthetic process"/>
    <property type="evidence" value="ECO:0007669"/>
    <property type="project" value="UniProtKB-KW"/>
</dbReference>
<comment type="caution">
    <text evidence="9">The sequence shown here is derived from an EMBL/GenBank/DDBJ whole genome shotgun (WGS) entry which is preliminary data.</text>
</comment>
<dbReference type="GO" id="GO:0000287">
    <property type="term" value="F:magnesium ion binding"/>
    <property type="evidence" value="ECO:0007669"/>
    <property type="project" value="TreeGrafter"/>
</dbReference>
<keyword evidence="5 7" id="KW-0808">Transferase</keyword>
<comment type="pathway">
    <text evidence="1 7">Cofactor biosynthesis; (R)-pantothenate biosynthesis; (R)-pantoate from 3-methyl-2-oxobutanoate: step 1/2.</text>
</comment>
<sequence length="341" mass="38119">MSLKIKNSRIILSNFSKISSNCSKRFYSSDESPYPTSKSKSGSTSTSGSKSSDKLTIPRQKTLHDIYKMYSKKEPISVITAHDYITGKFANDSDKIDIVLIGDSLSMVTMGYPNTLEMEFEEFYYSSKYILRGIDSKFVIIDLPFGYFENSLSKCIETSLKLMKLGKVNSIKLEGSFEYKDEIKRLIDIGIPVTGHIGLKPQRFNSLGGFKVQGKDTYSALKIYEEALFLQELGISLLVLECVPDKIAQYITDKLSIPTIGIGAGNGTSGQVLVQGDLLGMMNGKNAKFVKRYSNFYESGVNAINLYGEEVKFGKFPINGEQSYPIKDEEFENFIKLADKL</sequence>
<dbReference type="NCBIfam" id="TIGR00222">
    <property type="entry name" value="panB"/>
    <property type="match status" value="1"/>
</dbReference>
<keyword evidence="10" id="KW-1185">Reference proteome</keyword>
<dbReference type="HAMAP" id="MF_00156">
    <property type="entry name" value="PanB"/>
    <property type="match status" value="1"/>
</dbReference>
<dbReference type="EC" id="2.1.2.11" evidence="4 7"/>
<dbReference type="AlphaFoldDB" id="A0A9W6WIQ6"/>
<dbReference type="PANTHER" id="PTHR20881">
    <property type="entry name" value="3-METHYL-2-OXOBUTANOATE HYDROXYMETHYLTRANSFERASE"/>
    <property type="match status" value="1"/>
</dbReference>
<evidence type="ECO:0000313" key="10">
    <source>
        <dbReference type="Proteomes" id="UP001165120"/>
    </source>
</evidence>
<dbReference type="Proteomes" id="UP001165120">
    <property type="component" value="Unassembled WGS sequence"/>
</dbReference>
<evidence type="ECO:0000256" key="2">
    <source>
        <dbReference type="ARBA" id="ARBA00008676"/>
    </source>
</evidence>
<evidence type="ECO:0000313" key="9">
    <source>
        <dbReference type="EMBL" id="GME75788.1"/>
    </source>
</evidence>
<dbReference type="InterPro" id="IPR040442">
    <property type="entry name" value="Pyrv_kinase-like_dom_sf"/>
</dbReference>
<evidence type="ECO:0000256" key="4">
    <source>
        <dbReference type="ARBA" id="ARBA00012618"/>
    </source>
</evidence>
<keyword evidence="7" id="KW-0566">Pantothenate biosynthesis</keyword>